<keyword evidence="4" id="KW-1003">Cell membrane</keyword>
<feature type="transmembrane region" description="Helical" evidence="8">
    <location>
        <begin position="266"/>
        <end position="295"/>
    </location>
</feature>
<comment type="similarity">
    <text evidence="2">Belongs to the binding-protein-dependent transport system permease family. FecCD subfamily.</text>
</comment>
<feature type="transmembrane region" description="Helical" evidence="8">
    <location>
        <begin position="335"/>
        <end position="353"/>
    </location>
</feature>
<dbReference type="GO" id="GO:0022857">
    <property type="term" value="F:transmembrane transporter activity"/>
    <property type="evidence" value="ECO:0007669"/>
    <property type="project" value="InterPro"/>
</dbReference>
<feature type="transmembrane region" description="Helical" evidence="8">
    <location>
        <begin position="117"/>
        <end position="137"/>
    </location>
</feature>
<feature type="transmembrane region" description="Helical" evidence="8">
    <location>
        <begin position="208"/>
        <end position="236"/>
    </location>
</feature>
<evidence type="ECO:0000256" key="7">
    <source>
        <dbReference type="ARBA" id="ARBA00023136"/>
    </source>
</evidence>
<organism evidence="9 10">
    <name type="scientific">Pyruvatibacter mobilis</name>
    <dbReference type="NCBI Taxonomy" id="1712261"/>
    <lineage>
        <taxon>Bacteria</taxon>
        <taxon>Pseudomonadati</taxon>
        <taxon>Pseudomonadota</taxon>
        <taxon>Alphaproteobacteria</taxon>
        <taxon>Hyphomicrobiales</taxon>
        <taxon>Parvibaculaceae</taxon>
        <taxon>Pyruvatibacter</taxon>
    </lineage>
</organism>
<comment type="caution">
    <text evidence="9">The sequence shown here is derived from an EMBL/GenBank/DDBJ whole genome shotgun (WGS) entry which is preliminary data.</text>
</comment>
<gene>
    <name evidence="9" type="ORF">GTQ45_06000</name>
</gene>
<dbReference type="FunFam" id="1.10.3470.10:FF:000001">
    <property type="entry name" value="Vitamin B12 ABC transporter permease BtuC"/>
    <property type="match status" value="1"/>
</dbReference>
<reference evidence="9 10" key="1">
    <citation type="journal article" date="2016" name="Int. J. Syst. Evol. Microbiol.">
        <title>Pyruvatibacter mobilis gen. nov., sp. nov., a marine bacterium from the culture broth of Picochlorum sp. 122.</title>
        <authorList>
            <person name="Wang G."/>
            <person name="Tang M."/>
            <person name="Wu H."/>
            <person name="Dai S."/>
            <person name="Li T."/>
            <person name="Chen C."/>
            <person name="He H."/>
            <person name="Fan J."/>
            <person name="Xiang W."/>
            <person name="Li X."/>
        </authorList>
    </citation>
    <scope>NUCLEOTIDE SEQUENCE [LARGE SCALE GENOMIC DNA]</scope>
    <source>
        <strain evidence="9 10">GYP-11</strain>
    </source>
</reference>
<dbReference type="GO" id="GO:0033214">
    <property type="term" value="P:siderophore-iron import into cell"/>
    <property type="evidence" value="ECO:0007669"/>
    <property type="project" value="TreeGrafter"/>
</dbReference>
<accession>A0A845QA97</accession>
<evidence type="ECO:0000313" key="10">
    <source>
        <dbReference type="Proteomes" id="UP000470384"/>
    </source>
</evidence>
<feature type="transmembrane region" description="Helical" evidence="8">
    <location>
        <begin position="144"/>
        <end position="167"/>
    </location>
</feature>
<keyword evidence="6 8" id="KW-1133">Transmembrane helix</keyword>
<feature type="transmembrane region" description="Helical" evidence="8">
    <location>
        <begin position="20"/>
        <end position="44"/>
    </location>
</feature>
<proteinExistence type="inferred from homology"/>
<dbReference type="SUPFAM" id="SSF81345">
    <property type="entry name" value="ABC transporter involved in vitamin B12 uptake, BtuC"/>
    <property type="match status" value="1"/>
</dbReference>
<keyword evidence="5 8" id="KW-0812">Transmembrane</keyword>
<feature type="transmembrane region" description="Helical" evidence="8">
    <location>
        <begin position="173"/>
        <end position="196"/>
    </location>
</feature>
<feature type="transmembrane region" description="Helical" evidence="8">
    <location>
        <begin position="84"/>
        <end position="105"/>
    </location>
</feature>
<dbReference type="RefSeq" id="WP_036263518.1">
    <property type="nucleotide sequence ID" value="NZ_BMHN01000001.1"/>
</dbReference>
<sequence>MASTHTWQGTGQHPDEGADMPAGVLLLPFLLMLAIAGAIAGLTLGSADLSLGVLLRECWLLVTGAEPADRIAHTVLFDIRAPRVILAVFVGATLAVSGAVLQALFRNPLAEPAVIGVSAGAGAAAVATISFGGVVAVGSAAILYLMPVSAFLGGLVATLAVMAVARVGGQTPVLTMLLAGIAVNAIGSALMGLIMFLSNDEQLRAINFWMLGSLGSATWAAIIPALLFMSLVLALVPALSRNLNLILLGEREAASLGLEVEKFKNMAVVLVAAGVGAAVAVSGMIGFVGIVVPHLLRLVLGPDHRVLLPASMLGGAALLLWADVVARALVPPSELPIGILTALLGAPFFLWLLRRAGRDGSAW</sequence>
<evidence type="ECO:0000256" key="5">
    <source>
        <dbReference type="ARBA" id="ARBA00022692"/>
    </source>
</evidence>
<evidence type="ECO:0000256" key="6">
    <source>
        <dbReference type="ARBA" id="ARBA00022989"/>
    </source>
</evidence>
<evidence type="ECO:0000256" key="3">
    <source>
        <dbReference type="ARBA" id="ARBA00022448"/>
    </source>
</evidence>
<comment type="subcellular location">
    <subcellularLocation>
        <location evidence="1">Cell membrane</location>
        <topology evidence="1">Multi-pass membrane protein</topology>
    </subcellularLocation>
</comment>
<dbReference type="GeneID" id="300655255"/>
<keyword evidence="3" id="KW-0813">Transport</keyword>
<dbReference type="Gene3D" id="1.10.3470.10">
    <property type="entry name" value="ABC transporter involved in vitamin B12 uptake, BtuC"/>
    <property type="match status" value="1"/>
</dbReference>
<dbReference type="InterPro" id="IPR000522">
    <property type="entry name" value="ABC_transptr_permease_BtuC"/>
</dbReference>
<dbReference type="Pfam" id="PF01032">
    <property type="entry name" value="FecCD"/>
    <property type="match status" value="1"/>
</dbReference>
<dbReference type="PANTHER" id="PTHR30472:SF25">
    <property type="entry name" value="ABC TRANSPORTER PERMEASE PROTEIN MJ0876-RELATED"/>
    <property type="match status" value="1"/>
</dbReference>
<dbReference type="AlphaFoldDB" id="A0A845QA97"/>
<protein>
    <submittedName>
        <fullName evidence="9">Iron chelate uptake ABC transporter family permease subunit</fullName>
    </submittedName>
</protein>
<dbReference type="EMBL" id="WXYQ01000005">
    <property type="protein sequence ID" value="NBG95279.1"/>
    <property type="molecule type" value="Genomic_DNA"/>
</dbReference>
<evidence type="ECO:0000256" key="4">
    <source>
        <dbReference type="ARBA" id="ARBA00022475"/>
    </source>
</evidence>
<feature type="transmembrane region" description="Helical" evidence="8">
    <location>
        <begin position="307"/>
        <end position="329"/>
    </location>
</feature>
<dbReference type="InterPro" id="IPR037294">
    <property type="entry name" value="ABC_BtuC-like"/>
</dbReference>
<keyword evidence="7 8" id="KW-0472">Membrane</keyword>
<evidence type="ECO:0000313" key="9">
    <source>
        <dbReference type="EMBL" id="NBG95279.1"/>
    </source>
</evidence>
<keyword evidence="10" id="KW-1185">Reference proteome</keyword>
<dbReference type="OrthoDB" id="9811975at2"/>
<dbReference type="PANTHER" id="PTHR30472">
    <property type="entry name" value="FERRIC ENTEROBACTIN TRANSPORT SYSTEM PERMEASE PROTEIN"/>
    <property type="match status" value="1"/>
</dbReference>
<dbReference type="CDD" id="cd06550">
    <property type="entry name" value="TM_ABC_iron-siderophores_like"/>
    <property type="match status" value="1"/>
</dbReference>
<dbReference type="Proteomes" id="UP000470384">
    <property type="component" value="Unassembled WGS sequence"/>
</dbReference>
<evidence type="ECO:0000256" key="8">
    <source>
        <dbReference type="SAM" id="Phobius"/>
    </source>
</evidence>
<name>A0A845QA97_9HYPH</name>
<evidence type="ECO:0000256" key="1">
    <source>
        <dbReference type="ARBA" id="ARBA00004651"/>
    </source>
</evidence>
<evidence type="ECO:0000256" key="2">
    <source>
        <dbReference type="ARBA" id="ARBA00007935"/>
    </source>
</evidence>
<dbReference type="GO" id="GO:0005886">
    <property type="term" value="C:plasma membrane"/>
    <property type="evidence" value="ECO:0007669"/>
    <property type="project" value="UniProtKB-SubCell"/>
</dbReference>